<reference evidence="8 9" key="1">
    <citation type="journal article" date="2020" name="Genome Biol. Evol.">
        <title>Comparative genomics of Sclerotiniaceae.</title>
        <authorList>
            <person name="Valero Jimenez C.A."/>
            <person name="Steentjes M."/>
            <person name="Scholten O.E."/>
            <person name="Van Kan J.A.L."/>
        </authorList>
    </citation>
    <scope>NUCLEOTIDE SEQUENCE [LARGE SCALE GENOMIC DNA]</scope>
    <source>
        <strain evidence="8 9">MUCL 94</strain>
    </source>
</reference>
<feature type="binding site" description="axial binding residue" evidence="6">
    <location>
        <position position="490"/>
    </location>
    <ligand>
        <name>heme</name>
        <dbReference type="ChEBI" id="CHEBI:30413"/>
    </ligand>
    <ligandPart>
        <name>Fe</name>
        <dbReference type="ChEBI" id="CHEBI:18248"/>
    </ligandPart>
</feature>
<evidence type="ECO:0000256" key="3">
    <source>
        <dbReference type="ARBA" id="ARBA00022723"/>
    </source>
</evidence>
<keyword evidence="3 6" id="KW-0479">Metal-binding</keyword>
<evidence type="ECO:0000256" key="1">
    <source>
        <dbReference type="ARBA" id="ARBA00001971"/>
    </source>
</evidence>
<evidence type="ECO:0000256" key="2">
    <source>
        <dbReference type="ARBA" id="ARBA00010617"/>
    </source>
</evidence>
<dbReference type="CDD" id="cd11070">
    <property type="entry name" value="CYP56-like"/>
    <property type="match status" value="1"/>
</dbReference>
<dbReference type="Gene3D" id="1.10.630.10">
    <property type="entry name" value="Cytochrome P450"/>
    <property type="match status" value="1"/>
</dbReference>
<dbReference type="Proteomes" id="UP000710849">
    <property type="component" value="Unassembled WGS sequence"/>
</dbReference>
<name>A0A9P5IEA2_9HELO</name>
<gene>
    <name evidence="8" type="ORF">EAE97_007968</name>
</gene>
<proteinExistence type="inferred from homology"/>
<dbReference type="Pfam" id="PF00067">
    <property type="entry name" value="p450"/>
    <property type="match status" value="1"/>
</dbReference>
<dbReference type="PANTHER" id="PTHR24305">
    <property type="entry name" value="CYTOCHROME P450"/>
    <property type="match status" value="1"/>
</dbReference>
<dbReference type="EMBL" id="RCSW01000016">
    <property type="protein sequence ID" value="KAF7936602.1"/>
    <property type="molecule type" value="Genomic_DNA"/>
</dbReference>
<dbReference type="GO" id="GO:0016705">
    <property type="term" value="F:oxidoreductase activity, acting on paired donors, with incorporation or reduction of molecular oxygen"/>
    <property type="evidence" value="ECO:0007669"/>
    <property type="project" value="InterPro"/>
</dbReference>
<dbReference type="InterPro" id="IPR002401">
    <property type="entry name" value="Cyt_P450_E_grp-I"/>
</dbReference>
<protein>
    <recommendedName>
        <fullName evidence="10">Cytochrome P450</fullName>
    </recommendedName>
</protein>
<dbReference type="InterPro" id="IPR001128">
    <property type="entry name" value="Cyt_P450"/>
</dbReference>
<keyword evidence="9" id="KW-1185">Reference proteome</keyword>
<dbReference type="PRINTS" id="PR00385">
    <property type="entry name" value="P450"/>
</dbReference>
<dbReference type="AlphaFoldDB" id="A0A9P5IEA2"/>
<evidence type="ECO:0000256" key="5">
    <source>
        <dbReference type="ARBA" id="ARBA00023026"/>
    </source>
</evidence>
<dbReference type="InterPro" id="IPR050121">
    <property type="entry name" value="Cytochrome_P450_monoxygenase"/>
</dbReference>
<dbReference type="GO" id="GO:0020037">
    <property type="term" value="F:heme binding"/>
    <property type="evidence" value="ECO:0007669"/>
    <property type="project" value="InterPro"/>
</dbReference>
<dbReference type="InterPro" id="IPR036396">
    <property type="entry name" value="Cyt_P450_sf"/>
</dbReference>
<dbReference type="PANTHER" id="PTHR24305:SF166">
    <property type="entry name" value="CYTOCHROME P450 12A4, MITOCHONDRIAL-RELATED"/>
    <property type="match status" value="1"/>
</dbReference>
<keyword evidence="4 6" id="KW-0408">Iron</keyword>
<keyword evidence="7" id="KW-0503">Monooxygenase</keyword>
<organism evidence="8 9">
    <name type="scientific">Botrytis byssoidea</name>
    <dbReference type="NCBI Taxonomy" id="139641"/>
    <lineage>
        <taxon>Eukaryota</taxon>
        <taxon>Fungi</taxon>
        <taxon>Dikarya</taxon>
        <taxon>Ascomycota</taxon>
        <taxon>Pezizomycotina</taxon>
        <taxon>Leotiomycetes</taxon>
        <taxon>Helotiales</taxon>
        <taxon>Sclerotiniaceae</taxon>
        <taxon>Botrytis</taxon>
    </lineage>
</organism>
<evidence type="ECO:0000256" key="6">
    <source>
        <dbReference type="PIRSR" id="PIRSR602401-1"/>
    </source>
</evidence>
<dbReference type="GO" id="GO:0004497">
    <property type="term" value="F:monooxygenase activity"/>
    <property type="evidence" value="ECO:0007669"/>
    <property type="project" value="UniProtKB-KW"/>
</dbReference>
<accession>A0A9P5IEA2</accession>
<comment type="cofactor">
    <cofactor evidence="1 6">
        <name>heme</name>
        <dbReference type="ChEBI" id="CHEBI:30413"/>
    </cofactor>
</comment>
<keyword evidence="5" id="KW-0843">Virulence</keyword>
<comment type="similarity">
    <text evidence="2 7">Belongs to the cytochrome P450 family.</text>
</comment>
<dbReference type="PRINTS" id="PR00463">
    <property type="entry name" value="EP450I"/>
</dbReference>
<evidence type="ECO:0000313" key="9">
    <source>
        <dbReference type="Proteomes" id="UP000710849"/>
    </source>
</evidence>
<dbReference type="InterPro" id="IPR017972">
    <property type="entry name" value="Cyt_P450_CS"/>
</dbReference>
<dbReference type="PROSITE" id="PS00086">
    <property type="entry name" value="CYTOCHROME_P450"/>
    <property type="match status" value="1"/>
</dbReference>
<dbReference type="GeneID" id="62151556"/>
<dbReference type="SUPFAM" id="SSF48264">
    <property type="entry name" value="Cytochrome P450"/>
    <property type="match status" value="1"/>
</dbReference>
<dbReference type="GO" id="GO:0005506">
    <property type="term" value="F:iron ion binding"/>
    <property type="evidence" value="ECO:0007669"/>
    <property type="project" value="InterPro"/>
</dbReference>
<evidence type="ECO:0000256" key="7">
    <source>
        <dbReference type="RuleBase" id="RU000461"/>
    </source>
</evidence>
<keyword evidence="6 7" id="KW-0349">Heme</keyword>
<sequence>MVFFYPALFLISFLLYNVYSLYVNYKDASALGLPRVISPITPDNPLWIALQTIFKTVVRQFPFGAVSFTRHTRLGWEFHDRFHTHVRLGDAWVLVTPARNWIFVANAATVTDIFSRGRDFVRPIWMLEALNVFGPNISTAEGHDWQRQRKLTATPFNEQKSPQVWDESFRQAEDMLRSWCTQSRDGTNATPDDTRTLALHVLAYVAFQKSYPFGSISHHKIQDQDSLTYRDSISIILENALLIMVLPEKLFNLPFLPRSSRQVGWAINFFRNYMASQVAAERRLIQNGESGTGNLVGNLVRASNESHSTSLDPGADNKLKPLTNAEILGNIFVFNFAGHDTTAISLSYAMLLLVANPQTQDWVHEEIKYYVGDRDPKTLAYSELFPKLKRSLAILLETLRLYNPLPGIPKYTGSKSTDLVVDDQIYHIPANYLVVPHLQALHTHPRHWGDDSLTWRPERWIENSGHLEKESLFHPPKGTYFPWSEGIRNCPGKRFAQVEFVATLTALFRSHAAEPVPNKGESLDAARKRTLDTVKDSNVELLLQMAHPRSVSIRWRQRPASWKVVPRYE</sequence>
<evidence type="ECO:0000256" key="4">
    <source>
        <dbReference type="ARBA" id="ARBA00023004"/>
    </source>
</evidence>
<comment type="caution">
    <text evidence="8">The sequence shown here is derived from an EMBL/GenBank/DDBJ whole genome shotgun (WGS) entry which is preliminary data.</text>
</comment>
<evidence type="ECO:0008006" key="10">
    <source>
        <dbReference type="Google" id="ProtNLM"/>
    </source>
</evidence>
<evidence type="ECO:0000313" key="8">
    <source>
        <dbReference type="EMBL" id="KAF7936602.1"/>
    </source>
</evidence>
<dbReference type="RefSeq" id="XP_038730732.1">
    <property type="nucleotide sequence ID" value="XM_038878482.1"/>
</dbReference>
<keyword evidence="7" id="KW-0560">Oxidoreductase</keyword>